<dbReference type="EMBL" id="FWWW01000092">
    <property type="protein sequence ID" value="SMB99597.1"/>
    <property type="molecule type" value="Genomic_DNA"/>
</dbReference>
<accession>A0A1W1W1W7</accession>
<proteinExistence type="predicted"/>
<name>A0A1W1W1W7_9BACT</name>
<evidence type="ECO:0000313" key="2">
    <source>
        <dbReference type="Proteomes" id="UP000192266"/>
    </source>
</evidence>
<sequence>MLERAAVQWVELRRIGERVFAEPVDALVAARREAFKVGLVD</sequence>
<protein>
    <submittedName>
        <fullName evidence="1">Uncharacterized protein</fullName>
    </submittedName>
</protein>
<dbReference type="Proteomes" id="UP000192266">
    <property type="component" value="Unassembled WGS sequence"/>
</dbReference>
<reference evidence="1 2" key="1">
    <citation type="submission" date="2017-04" db="EMBL/GenBank/DDBJ databases">
        <authorList>
            <person name="Afonso C.L."/>
            <person name="Miller P.J."/>
            <person name="Scott M.A."/>
            <person name="Spackman E."/>
            <person name="Goraichik I."/>
            <person name="Dimitrov K.M."/>
            <person name="Suarez D.L."/>
            <person name="Swayne D.E."/>
        </authorList>
    </citation>
    <scope>NUCLEOTIDE SEQUENCE [LARGE SCALE GENOMIC DNA]</scope>
    <source>
        <strain evidence="1 2">DSM 11622</strain>
    </source>
</reference>
<organism evidence="1 2">
    <name type="scientific">Hymenobacter roseosalivarius DSM 11622</name>
    <dbReference type="NCBI Taxonomy" id="645990"/>
    <lineage>
        <taxon>Bacteria</taxon>
        <taxon>Pseudomonadati</taxon>
        <taxon>Bacteroidota</taxon>
        <taxon>Cytophagia</taxon>
        <taxon>Cytophagales</taxon>
        <taxon>Hymenobacteraceae</taxon>
        <taxon>Hymenobacter</taxon>
    </lineage>
</organism>
<dbReference type="AlphaFoldDB" id="A0A1W1W1W7"/>
<gene>
    <name evidence="1" type="ORF">SAMN00120144_3690</name>
</gene>
<keyword evidence="2" id="KW-1185">Reference proteome</keyword>
<evidence type="ECO:0000313" key="1">
    <source>
        <dbReference type="EMBL" id="SMB99597.1"/>
    </source>
</evidence>